<feature type="coiled-coil region" evidence="1">
    <location>
        <begin position="29"/>
        <end position="56"/>
    </location>
</feature>
<proteinExistence type="predicted"/>
<keyword evidence="1" id="KW-0175">Coiled coil</keyword>
<protein>
    <submittedName>
        <fullName evidence="2">Uncharacterized protein</fullName>
    </submittedName>
</protein>
<sequence>MTRPTEKMLRVPSYLKGLVETRARADASVCRLQALIDEAQQNLERAKAERDAADVLIQTYNPNLDPTTIVPVRAWRGRYGKRGEKAAVIRAFVQAAYPQAVSTVEVFWHVAMTFQLDFPSAGAREEFKKSAIRNPLREMAKRGEVERLDLFELNGQASSTWRWAADLPAAGASAPR</sequence>
<dbReference type="RefSeq" id="WP_394512906.1">
    <property type="nucleotide sequence ID" value="NZ_JBIGHX010000007.1"/>
</dbReference>
<organism evidence="2 3">
    <name type="scientific">Pelomonas lactea</name>
    <dbReference type="NCBI Taxonomy" id="3299030"/>
    <lineage>
        <taxon>Bacteria</taxon>
        <taxon>Pseudomonadati</taxon>
        <taxon>Pseudomonadota</taxon>
        <taxon>Betaproteobacteria</taxon>
        <taxon>Burkholderiales</taxon>
        <taxon>Sphaerotilaceae</taxon>
        <taxon>Roseateles</taxon>
    </lineage>
</organism>
<evidence type="ECO:0000313" key="2">
    <source>
        <dbReference type="EMBL" id="MFG6463728.1"/>
    </source>
</evidence>
<evidence type="ECO:0000313" key="3">
    <source>
        <dbReference type="Proteomes" id="UP001606302"/>
    </source>
</evidence>
<gene>
    <name evidence="2" type="ORF">ACG04Q_19295</name>
</gene>
<reference evidence="2 3" key="1">
    <citation type="submission" date="2024-08" db="EMBL/GenBank/DDBJ databases">
        <authorList>
            <person name="Lu H."/>
        </authorList>
    </citation>
    <scope>NUCLEOTIDE SEQUENCE [LARGE SCALE GENOMIC DNA]</scope>
    <source>
        <strain evidence="2 3">DXS20W</strain>
    </source>
</reference>
<name>A0ABW7GP62_9BURK</name>
<dbReference type="EMBL" id="JBIGHX010000007">
    <property type="protein sequence ID" value="MFG6463728.1"/>
    <property type="molecule type" value="Genomic_DNA"/>
</dbReference>
<evidence type="ECO:0000256" key="1">
    <source>
        <dbReference type="SAM" id="Coils"/>
    </source>
</evidence>
<accession>A0ABW7GP62</accession>
<keyword evidence="3" id="KW-1185">Reference proteome</keyword>
<dbReference type="Proteomes" id="UP001606302">
    <property type="component" value="Unassembled WGS sequence"/>
</dbReference>
<comment type="caution">
    <text evidence="2">The sequence shown here is derived from an EMBL/GenBank/DDBJ whole genome shotgun (WGS) entry which is preliminary data.</text>
</comment>